<dbReference type="InterPro" id="IPR018964">
    <property type="entry name" value="Phage_phiJL001_Gp84_C"/>
</dbReference>
<dbReference type="RefSeq" id="WP_226746921.1">
    <property type="nucleotide sequence ID" value="NZ_JAJATZ010000001.1"/>
</dbReference>
<accession>A0ABS8BQ50</accession>
<evidence type="ECO:0000259" key="1">
    <source>
        <dbReference type="Pfam" id="PF09356"/>
    </source>
</evidence>
<dbReference type="NCBIfam" id="TIGR02218">
    <property type="entry name" value="phg_TIGR02218"/>
    <property type="match status" value="1"/>
</dbReference>
<comment type="caution">
    <text evidence="2">The sequence shown here is derived from an EMBL/GenBank/DDBJ whole genome shotgun (WGS) entry which is preliminary data.</text>
</comment>
<gene>
    <name evidence="2" type="ORF">LGQ03_01200</name>
</gene>
<dbReference type="Pfam" id="PF09931">
    <property type="entry name" value="Phage_phiJL001_Gp84_N"/>
    <property type="match status" value="1"/>
</dbReference>
<sequence length="293" mass="31755">MSASKLFAHLATGSAHVCQAWSITRKDGRTYGFTDHDCDLTFDDILFHANSGLSARALATSTGLSVDNSEAVGLLQSDMIRDADIMAGRLDGAEITHWLVRWDNVTERAIRFRGEIGEITREGGQFKVALRGLAERLNQPVGRSFLRSCAAVLGDGACGVDLADDRLHKDRRIDAVTDGATLTVVASGVDDHWFTNGFIQVLDGAGVGLTAVIKDHRAEGSLQRIRLWDALRADVVAGDRVRLIAGCDKRAETCREKFANLVNFQGFPDMPGDDWLMAVPRADGDTDGGSLVR</sequence>
<feature type="domain" description="Bacteriophage phiJL001 Gp84 C-terminal" evidence="1">
    <location>
        <begin position="193"/>
        <end position="274"/>
    </location>
</feature>
<evidence type="ECO:0000313" key="3">
    <source>
        <dbReference type="Proteomes" id="UP001138961"/>
    </source>
</evidence>
<dbReference type="InterPro" id="IPR011928">
    <property type="entry name" value="Phage_phiJL001_Gp84"/>
</dbReference>
<dbReference type="EMBL" id="JAJATZ010000001">
    <property type="protein sequence ID" value="MCB5197847.1"/>
    <property type="molecule type" value="Genomic_DNA"/>
</dbReference>
<dbReference type="Pfam" id="PF09356">
    <property type="entry name" value="Phage_BR0599"/>
    <property type="match status" value="1"/>
</dbReference>
<organism evidence="2 3">
    <name type="scientific">Loktanella gaetbuli</name>
    <dbReference type="NCBI Taxonomy" id="2881335"/>
    <lineage>
        <taxon>Bacteria</taxon>
        <taxon>Pseudomonadati</taxon>
        <taxon>Pseudomonadota</taxon>
        <taxon>Alphaproteobacteria</taxon>
        <taxon>Rhodobacterales</taxon>
        <taxon>Roseobacteraceae</taxon>
        <taxon>Loktanella</taxon>
    </lineage>
</organism>
<reference evidence="2" key="1">
    <citation type="submission" date="2021-10" db="EMBL/GenBank/DDBJ databases">
        <title>Loktanella gaetbuli sp. nov., isolated from a tidal flat.</title>
        <authorList>
            <person name="Park S."/>
            <person name="Yoon J.-H."/>
        </authorList>
    </citation>
    <scope>NUCLEOTIDE SEQUENCE</scope>
    <source>
        <strain evidence="2">TSTF-M6</strain>
    </source>
</reference>
<protein>
    <submittedName>
        <fullName evidence="2">DUF2163 domain-containing protein</fullName>
    </submittedName>
</protein>
<keyword evidence="3" id="KW-1185">Reference proteome</keyword>
<proteinExistence type="predicted"/>
<dbReference type="Proteomes" id="UP001138961">
    <property type="component" value="Unassembled WGS sequence"/>
</dbReference>
<evidence type="ECO:0000313" key="2">
    <source>
        <dbReference type="EMBL" id="MCB5197847.1"/>
    </source>
</evidence>
<name>A0ABS8BQ50_9RHOB</name>